<gene>
    <name evidence="1" type="ORF">CH376_22615</name>
</gene>
<proteinExistence type="predicted"/>
<reference evidence="1 2" key="1">
    <citation type="submission" date="2017-07" db="EMBL/GenBank/DDBJ databases">
        <title>Leptospira spp. isolated from tropical soils.</title>
        <authorList>
            <person name="Thibeaux R."/>
            <person name="Iraola G."/>
            <person name="Ferres I."/>
            <person name="Bierque E."/>
            <person name="Girault D."/>
            <person name="Soupe-Gilbert M.-E."/>
            <person name="Picardeau M."/>
            <person name="Goarant C."/>
        </authorList>
    </citation>
    <scope>NUCLEOTIDE SEQUENCE [LARGE SCALE GENOMIC DNA]</scope>
    <source>
        <strain evidence="1 2">FH2-B-D1</strain>
    </source>
</reference>
<sequence length="82" mass="9605">MGFFLSTHNAKRRRRCFGERRLPGGKFFLLLSFSVLEVKGFSAPSKLAKREESPFSVESSAFPFRPEIDLRLPQKDWQERKK</sequence>
<protein>
    <submittedName>
        <fullName evidence="1">Uncharacterized protein</fullName>
    </submittedName>
</protein>
<dbReference type="EMBL" id="NPDU01000107">
    <property type="protein sequence ID" value="PJZ59660.1"/>
    <property type="molecule type" value="Genomic_DNA"/>
</dbReference>
<name>A0ABX4NS48_9LEPT</name>
<evidence type="ECO:0000313" key="2">
    <source>
        <dbReference type="Proteomes" id="UP000232149"/>
    </source>
</evidence>
<dbReference type="Proteomes" id="UP000232149">
    <property type="component" value="Unassembled WGS sequence"/>
</dbReference>
<accession>A0ABX4NS48</accession>
<evidence type="ECO:0000313" key="1">
    <source>
        <dbReference type="EMBL" id="PJZ59660.1"/>
    </source>
</evidence>
<comment type="caution">
    <text evidence="1">The sequence shown here is derived from an EMBL/GenBank/DDBJ whole genome shotgun (WGS) entry which is preliminary data.</text>
</comment>
<keyword evidence="2" id="KW-1185">Reference proteome</keyword>
<organism evidence="1 2">
    <name type="scientific">Leptospira adleri</name>
    <dbReference type="NCBI Taxonomy" id="2023186"/>
    <lineage>
        <taxon>Bacteria</taxon>
        <taxon>Pseudomonadati</taxon>
        <taxon>Spirochaetota</taxon>
        <taxon>Spirochaetia</taxon>
        <taxon>Leptospirales</taxon>
        <taxon>Leptospiraceae</taxon>
        <taxon>Leptospira</taxon>
    </lineage>
</organism>